<dbReference type="PANTHER" id="PTHR16222">
    <property type="entry name" value="ADP-RIBOSYLGLYCOHYDROLASE"/>
    <property type="match status" value="1"/>
</dbReference>
<evidence type="ECO:0000256" key="3">
    <source>
        <dbReference type="SAM" id="MobiDB-lite"/>
    </source>
</evidence>
<gene>
    <name evidence="4" type="ORF">ACFPQB_19815</name>
</gene>
<dbReference type="PANTHER" id="PTHR16222:SF24">
    <property type="entry name" value="ADP-RIBOSYLHYDROLASE ARH3"/>
    <property type="match status" value="1"/>
</dbReference>
<dbReference type="RefSeq" id="WP_378527707.1">
    <property type="nucleotide sequence ID" value="NZ_JBHSNS010000013.1"/>
</dbReference>
<evidence type="ECO:0000256" key="1">
    <source>
        <dbReference type="ARBA" id="ARBA00010702"/>
    </source>
</evidence>
<comment type="caution">
    <text evidence="4">The sequence shown here is derived from an EMBL/GenBank/DDBJ whole genome shotgun (WGS) entry which is preliminary data.</text>
</comment>
<dbReference type="Gene3D" id="1.10.4080.10">
    <property type="entry name" value="ADP-ribosylation/Crystallin J1"/>
    <property type="match status" value="1"/>
</dbReference>
<organism evidence="4 5">
    <name type="scientific">Nocardioides vastitatis</name>
    <dbReference type="NCBI Taxonomy" id="2568655"/>
    <lineage>
        <taxon>Bacteria</taxon>
        <taxon>Bacillati</taxon>
        <taxon>Actinomycetota</taxon>
        <taxon>Actinomycetes</taxon>
        <taxon>Propionibacteriales</taxon>
        <taxon>Nocardioidaceae</taxon>
        <taxon>Nocardioides</taxon>
    </lineage>
</organism>
<keyword evidence="5" id="KW-1185">Reference proteome</keyword>
<sequence length="560" mass="60219">MTSEPNTHLDRVTRSMLWAAWADALGFITERTTPQYVEKRVGAPKVTATVEWTRRVGGKFGVEMVLPAGTYSDDTQLRLASSRAISGSGFDPEAFAKVDLAVWPSYALGGGRASKAAAANIARSTVPWFGNFYDGYLAAGGNGAAMRIQPHVWAAPNPTADTRFLVDVLRDAVITHGHPRALVGAVLHAIALSKPMSSGKPLTVEDWPDIIGKTRSAAALVESDENLSTVWLPLWEKSASKSFPDSWSDAVEECALMLDALRDGVSELQREVRPQTYDQMVTTLDLRNPDNVGSGTATGVIALAVATAIPDPGAASRLVANALGTDTDTIGTMVGAITGASARTAPDSPVQDSDYLQLEAVRLADIAARRKTFGFNYADLLTWVAPKSQIDCVGLVQGKMALAGLAFLQPDSELKAGEGKQATWEWTVSDFGQSFLVKRRVKLRDLPAVQQPAKERFVTTHLTAPAPSEPIAVEAQAELLPMPPEPSRSDHRPTNRTSDPPVPPNRSDLNVDRILRWLQENGADDRAVGLATRRVAESGTVEQMIAFGVALRSIVRGRRA</sequence>
<name>A0ABW0ZM65_9ACTN</name>
<protein>
    <submittedName>
        <fullName evidence="4">ADP-ribosylglycohydrolase family protein</fullName>
    </submittedName>
</protein>
<proteinExistence type="inferred from homology"/>
<evidence type="ECO:0000313" key="4">
    <source>
        <dbReference type="EMBL" id="MFC5731168.1"/>
    </source>
</evidence>
<dbReference type="InterPro" id="IPR036705">
    <property type="entry name" value="Ribosyl_crysJ1_sf"/>
</dbReference>
<evidence type="ECO:0000256" key="2">
    <source>
        <dbReference type="ARBA" id="ARBA00022801"/>
    </source>
</evidence>
<accession>A0ABW0ZM65</accession>
<keyword evidence="2" id="KW-0378">Hydrolase</keyword>
<feature type="region of interest" description="Disordered" evidence="3">
    <location>
        <begin position="481"/>
        <end position="510"/>
    </location>
</feature>
<dbReference type="SUPFAM" id="SSF101478">
    <property type="entry name" value="ADP-ribosylglycohydrolase"/>
    <property type="match status" value="1"/>
</dbReference>
<dbReference type="Proteomes" id="UP001596072">
    <property type="component" value="Unassembled WGS sequence"/>
</dbReference>
<dbReference type="EMBL" id="JBHSNS010000013">
    <property type="protein sequence ID" value="MFC5731168.1"/>
    <property type="molecule type" value="Genomic_DNA"/>
</dbReference>
<evidence type="ECO:0000313" key="5">
    <source>
        <dbReference type="Proteomes" id="UP001596072"/>
    </source>
</evidence>
<dbReference type="InterPro" id="IPR005502">
    <property type="entry name" value="Ribosyl_crysJ1"/>
</dbReference>
<dbReference type="InterPro" id="IPR050792">
    <property type="entry name" value="ADP-ribosylglycohydrolase"/>
</dbReference>
<comment type="similarity">
    <text evidence="1">Belongs to the ADP-ribosylglycohydrolase family.</text>
</comment>
<dbReference type="Pfam" id="PF03747">
    <property type="entry name" value="ADP_ribosyl_GH"/>
    <property type="match status" value="1"/>
</dbReference>
<reference evidence="5" key="1">
    <citation type="journal article" date="2019" name="Int. J. Syst. Evol. Microbiol.">
        <title>The Global Catalogue of Microorganisms (GCM) 10K type strain sequencing project: providing services to taxonomists for standard genome sequencing and annotation.</title>
        <authorList>
            <consortium name="The Broad Institute Genomics Platform"/>
            <consortium name="The Broad Institute Genome Sequencing Center for Infectious Disease"/>
            <person name="Wu L."/>
            <person name="Ma J."/>
        </authorList>
    </citation>
    <scope>NUCLEOTIDE SEQUENCE [LARGE SCALE GENOMIC DNA]</scope>
    <source>
        <strain evidence="5">YIM 94188</strain>
    </source>
</reference>